<keyword evidence="7" id="KW-0732">Signal</keyword>
<protein>
    <recommendedName>
        <fullName evidence="13">Multicopper oxidase</fullName>
    </recommendedName>
</protein>
<dbReference type="InterPro" id="IPR002355">
    <property type="entry name" value="Cu_oxidase_Cu_BS"/>
</dbReference>
<dbReference type="InterPro" id="IPR045087">
    <property type="entry name" value="Cu-oxidase_fam"/>
</dbReference>
<feature type="domain" description="Plastocyanin-like" evidence="10">
    <location>
        <begin position="63"/>
        <end position="171"/>
    </location>
</feature>
<evidence type="ECO:0000256" key="5">
    <source>
        <dbReference type="ARBA" id="ARBA00023157"/>
    </source>
</evidence>
<evidence type="ECO:0008006" key="13">
    <source>
        <dbReference type="Google" id="ProtNLM"/>
    </source>
</evidence>
<feature type="domain" description="Plastocyanin-like" evidence="9">
    <location>
        <begin position="479"/>
        <end position="595"/>
    </location>
</feature>
<name>A0A0J0XGP3_9TREE</name>
<dbReference type="GO" id="GO:0016491">
    <property type="term" value="F:oxidoreductase activity"/>
    <property type="evidence" value="ECO:0007669"/>
    <property type="project" value="UniProtKB-KW"/>
</dbReference>
<dbReference type="InterPro" id="IPR033138">
    <property type="entry name" value="Cu_oxidase_CS"/>
</dbReference>
<accession>A0A0J0XGP3</accession>
<dbReference type="PROSITE" id="PS00080">
    <property type="entry name" value="MULTICOPPER_OXIDASE2"/>
    <property type="match status" value="1"/>
</dbReference>
<evidence type="ECO:0000256" key="7">
    <source>
        <dbReference type="SAM" id="SignalP"/>
    </source>
</evidence>
<feature type="domain" description="Plastocyanin-like" evidence="8">
    <location>
        <begin position="183"/>
        <end position="374"/>
    </location>
</feature>
<dbReference type="InterPro" id="IPR001117">
    <property type="entry name" value="Cu-oxidase_2nd"/>
</dbReference>
<gene>
    <name evidence="11" type="ORF">CC85DRAFT_287761</name>
</gene>
<evidence type="ECO:0000313" key="11">
    <source>
        <dbReference type="EMBL" id="KLT40238.1"/>
    </source>
</evidence>
<dbReference type="InterPro" id="IPR011707">
    <property type="entry name" value="Cu-oxidase-like_N"/>
</dbReference>
<dbReference type="Proteomes" id="UP000053611">
    <property type="component" value="Unassembled WGS sequence"/>
</dbReference>
<dbReference type="SUPFAM" id="SSF49503">
    <property type="entry name" value="Cupredoxins"/>
    <property type="match status" value="3"/>
</dbReference>
<evidence type="ECO:0000256" key="4">
    <source>
        <dbReference type="ARBA" id="ARBA00023008"/>
    </source>
</evidence>
<dbReference type="EMBL" id="KQ087239">
    <property type="protein sequence ID" value="KLT40238.1"/>
    <property type="molecule type" value="Genomic_DNA"/>
</dbReference>
<evidence type="ECO:0000259" key="10">
    <source>
        <dbReference type="Pfam" id="PF07732"/>
    </source>
</evidence>
<evidence type="ECO:0000256" key="2">
    <source>
        <dbReference type="ARBA" id="ARBA00022723"/>
    </source>
</evidence>
<proteinExistence type="inferred from homology"/>
<feature type="chain" id="PRO_5005245310" description="Multicopper oxidase" evidence="7">
    <location>
        <begin position="19"/>
        <end position="614"/>
    </location>
</feature>
<dbReference type="PANTHER" id="PTHR11709:SF414">
    <property type="entry name" value="ADR239WP"/>
    <property type="match status" value="1"/>
</dbReference>
<dbReference type="STRING" id="879819.A0A0J0XGP3"/>
<dbReference type="AlphaFoldDB" id="A0A0J0XGP3"/>
<dbReference type="RefSeq" id="XP_018276729.1">
    <property type="nucleotide sequence ID" value="XM_018424013.1"/>
</dbReference>
<dbReference type="GO" id="GO:0005507">
    <property type="term" value="F:copper ion binding"/>
    <property type="evidence" value="ECO:0007669"/>
    <property type="project" value="InterPro"/>
</dbReference>
<dbReference type="InterPro" id="IPR008972">
    <property type="entry name" value="Cupredoxin"/>
</dbReference>
<keyword evidence="12" id="KW-1185">Reference proteome</keyword>
<reference evidence="11 12" key="1">
    <citation type="submission" date="2015-03" db="EMBL/GenBank/DDBJ databases">
        <title>Genomics and transcriptomics of the oil-accumulating basidiomycete yeast T. oleaginosus allow insights into substrate utilization and the diverse evolutionary trajectories of mating systems in fungi.</title>
        <authorList>
            <consortium name="DOE Joint Genome Institute"/>
            <person name="Kourist R."/>
            <person name="Kracht O."/>
            <person name="Bracharz F."/>
            <person name="Lipzen A."/>
            <person name="Nolan M."/>
            <person name="Ohm R."/>
            <person name="Grigoriev I."/>
            <person name="Sun S."/>
            <person name="Heitman J."/>
            <person name="Bruck T."/>
            <person name="Nowrousian M."/>
        </authorList>
    </citation>
    <scope>NUCLEOTIDE SEQUENCE [LARGE SCALE GENOMIC DNA]</scope>
    <source>
        <strain evidence="11 12">IBC0246</strain>
    </source>
</reference>
<feature type="signal peptide" evidence="7">
    <location>
        <begin position="1"/>
        <end position="18"/>
    </location>
</feature>
<keyword evidence="2" id="KW-0479">Metal-binding</keyword>
<evidence type="ECO:0000256" key="1">
    <source>
        <dbReference type="ARBA" id="ARBA00010609"/>
    </source>
</evidence>
<evidence type="ECO:0000256" key="6">
    <source>
        <dbReference type="ARBA" id="ARBA00023180"/>
    </source>
</evidence>
<comment type="similarity">
    <text evidence="1">Belongs to the multicopper oxidase family.</text>
</comment>
<evidence type="ECO:0000259" key="9">
    <source>
        <dbReference type="Pfam" id="PF07731"/>
    </source>
</evidence>
<dbReference type="PROSITE" id="PS00079">
    <property type="entry name" value="MULTICOPPER_OXIDASE1"/>
    <property type="match status" value="1"/>
</dbReference>
<keyword evidence="4" id="KW-0186">Copper</keyword>
<dbReference type="OrthoDB" id="2121828at2759"/>
<keyword evidence="3" id="KW-0560">Oxidoreductase</keyword>
<dbReference type="PANTHER" id="PTHR11709">
    <property type="entry name" value="MULTI-COPPER OXIDASE"/>
    <property type="match status" value="1"/>
</dbReference>
<dbReference type="GeneID" id="28984616"/>
<organism evidence="11 12">
    <name type="scientific">Cutaneotrichosporon oleaginosum</name>
    <dbReference type="NCBI Taxonomy" id="879819"/>
    <lineage>
        <taxon>Eukaryota</taxon>
        <taxon>Fungi</taxon>
        <taxon>Dikarya</taxon>
        <taxon>Basidiomycota</taxon>
        <taxon>Agaricomycotina</taxon>
        <taxon>Tremellomycetes</taxon>
        <taxon>Trichosporonales</taxon>
        <taxon>Trichosporonaceae</taxon>
        <taxon>Cutaneotrichosporon</taxon>
    </lineage>
</organism>
<keyword evidence="6" id="KW-0325">Glycoprotein</keyword>
<evidence type="ECO:0000256" key="3">
    <source>
        <dbReference type="ARBA" id="ARBA00023002"/>
    </source>
</evidence>
<evidence type="ECO:0000313" key="12">
    <source>
        <dbReference type="Proteomes" id="UP000053611"/>
    </source>
</evidence>
<keyword evidence="5" id="KW-1015">Disulfide bond</keyword>
<evidence type="ECO:0000259" key="8">
    <source>
        <dbReference type="Pfam" id="PF00394"/>
    </source>
</evidence>
<dbReference type="Gene3D" id="2.60.40.420">
    <property type="entry name" value="Cupredoxins - blue copper proteins"/>
    <property type="match status" value="3"/>
</dbReference>
<sequence length="614" mass="67164">MLSLPVLLLAAIISVVHAWEYPEISREALLGDQSRYWASSRHFDTQAEPQVREFNFDMSVGYAPVGGMVRRTLLVNGMSPGPIIEANVGDQIVVHVHNSMPNGTAVHWHGIRQVGTNFMDGAAGFTQCPIPPGGDFTYNFTVFDSGTYWWHSHVELQYTDGAFGGMITHAKDDPHKVPAYDDDLILLIGDVYNTPTPALSWRYFNTLYTTSPLADPLPDGGQINGVSQANCAYIPTNAPPATPPVLPYYVPPPDPNAPIYPTSNECGDHPTTYWNVTAEPNKTYRLRLVNTGTHTDQIFSIDDHDLTVIEIDATPVEPYHTKRVRLTVGQRASVLIHTDKPGAHWIRSALGLDQMAAGGPNVSNTTLAVLRYGCDENTMPSLSPEDAVHTTGGLVYGDGGPGEPGNPAEPSWSDKAPTVGPLTRFVPVGTPAPPPSTQTIYTELSVGYPPQGLRIQTNNRSWTPMEGADHTAAIFKVQDGQEIGNGIHGTQFNMINTDPGAVIDIIIQTPYGPTHPFHLHGHNVWVMAQGQGKFEGTTNQLPTENIMYRDVFVVPGSKKGAYLVIRFKADNPGVWPFHCHMQWHMMMGLLSTLTSLPDQMTWDIPGRELCTSAH</sequence>
<dbReference type="InterPro" id="IPR011706">
    <property type="entry name" value="Cu-oxidase_C"/>
</dbReference>
<dbReference type="Pfam" id="PF07732">
    <property type="entry name" value="Cu-oxidase_3"/>
    <property type="match status" value="1"/>
</dbReference>
<dbReference type="Pfam" id="PF00394">
    <property type="entry name" value="Cu-oxidase"/>
    <property type="match status" value="1"/>
</dbReference>
<dbReference type="Pfam" id="PF07731">
    <property type="entry name" value="Cu-oxidase_2"/>
    <property type="match status" value="1"/>
</dbReference>